<evidence type="ECO:0000313" key="9">
    <source>
        <dbReference type="EMBL" id="MDC7692975.1"/>
    </source>
</evidence>
<dbReference type="PANTHER" id="PTHR38589:SF1">
    <property type="entry name" value="BLR0621 PROTEIN"/>
    <property type="match status" value="1"/>
</dbReference>
<evidence type="ECO:0000256" key="5">
    <source>
        <dbReference type="ARBA" id="ARBA00022984"/>
    </source>
</evidence>
<gene>
    <name evidence="9" type="ORF">PQU94_01630</name>
</gene>
<evidence type="ECO:0000259" key="8">
    <source>
        <dbReference type="PROSITE" id="PS52029"/>
    </source>
</evidence>
<evidence type="ECO:0000256" key="4">
    <source>
        <dbReference type="ARBA" id="ARBA00022960"/>
    </source>
</evidence>
<organism evidence="9 10">
    <name type="scientific">Asticcacaulis currens</name>
    <dbReference type="NCBI Taxonomy" id="2984210"/>
    <lineage>
        <taxon>Bacteria</taxon>
        <taxon>Pseudomonadati</taxon>
        <taxon>Pseudomonadota</taxon>
        <taxon>Alphaproteobacteria</taxon>
        <taxon>Caulobacterales</taxon>
        <taxon>Caulobacteraceae</taxon>
        <taxon>Asticcacaulis</taxon>
    </lineage>
</organism>
<evidence type="ECO:0000256" key="2">
    <source>
        <dbReference type="ARBA" id="ARBA00005992"/>
    </source>
</evidence>
<evidence type="ECO:0000256" key="6">
    <source>
        <dbReference type="ARBA" id="ARBA00023316"/>
    </source>
</evidence>
<comment type="pathway">
    <text evidence="1 7">Cell wall biogenesis; peptidoglycan biosynthesis.</text>
</comment>
<dbReference type="EMBL" id="JAQQKW010000001">
    <property type="protein sequence ID" value="MDC7692975.1"/>
    <property type="molecule type" value="Genomic_DNA"/>
</dbReference>
<dbReference type="Proteomes" id="UP001216595">
    <property type="component" value="Unassembled WGS sequence"/>
</dbReference>
<reference evidence="9 10" key="1">
    <citation type="submission" date="2023-01" db="EMBL/GenBank/DDBJ databases">
        <title>Novel species of the genus Asticcacaulis isolated from rivers.</title>
        <authorList>
            <person name="Lu H."/>
        </authorList>
    </citation>
    <scope>NUCLEOTIDE SEQUENCE [LARGE SCALE GENOMIC DNA]</scope>
    <source>
        <strain evidence="9 10">DXS10W</strain>
    </source>
</reference>
<keyword evidence="4 7" id="KW-0133">Cell shape</keyword>
<dbReference type="RefSeq" id="WP_272739751.1">
    <property type="nucleotide sequence ID" value="NZ_JAQQKW010000001.1"/>
</dbReference>
<name>A0ABT5I9W5_9CAUL</name>
<dbReference type="InterPro" id="IPR038063">
    <property type="entry name" value="Transpep_catalytic_dom"/>
</dbReference>
<dbReference type="PROSITE" id="PS52029">
    <property type="entry name" value="LD_TPASE"/>
    <property type="match status" value="1"/>
</dbReference>
<feature type="active site" description="Nucleophile" evidence="7">
    <location>
        <position position="144"/>
    </location>
</feature>
<dbReference type="Pfam" id="PF03734">
    <property type="entry name" value="YkuD"/>
    <property type="match status" value="1"/>
</dbReference>
<keyword evidence="6 7" id="KW-0961">Cell wall biogenesis/degradation</keyword>
<feature type="active site" description="Proton donor/acceptor" evidence="7">
    <location>
        <position position="132"/>
    </location>
</feature>
<dbReference type="PANTHER" id="PTHR38589">
    <property type="entry name" value="BLR0621 PROTEIN"/>
    <property type="match status" value="1"/>
</dbReference>
<keyword evidence="3" id="KW-0808">Transferase</keyword>
<keyword evidence="10" id="KW-1185">Reference proteome</keyword>
<dbReference type="CDD" id="cd16913">
    <property type="entry name" value="YkuD_like"/>
    <property type="match status" value="1"/>
</dbReference>
<sequence length="169" mass="18829">MVKIFTAYAEGFLVLNSDRVHCALGKGGVVPAADKREGDLRSPLGMWPVRYVWYRPDRLPVPETVLPVKALSPDDGWCDDVSSNLYNLPVKLPFDGSHETLWREDHVYDLIVVLGHNDDPPVKGLGSAIFLHLAREDYSGTEGCVALSLDHLRELLKTADAETYVEISR</sequence>
<dbReference type="SUPFAM" id="SSF141523">
    <property type="entry name" value="L,D-transpeptidase catalytic domain-like"/>
    <property type="match status" value="1"/>
</dbReference>
<evidence type="ECO:0000256" key="7">
    <source>
        <dbReference type="PROSITE-ProRule" id="PRU01373"/>
    </source>
</evidence>
<evidence type="ECO:0000256" key="1">
    <source>
        <dbReference type="ARBA" id="ARBA00004752"/>
    </source>
</evidence>
<comment type="caution">
    <text evidence="9">The sequence shown here is derived from an EMBL/GenBank/DDBJ whole genome shotgun (WGS) entry which is preliminary data.</text>
</comment>
<comment type="similarity">
    <text evidence="2">Belongs to the YkuD family.</text>
</comment>
<keyword evidence="5 7" id="KW-0573">Peptidoglycan synthesis</keyword>
<feature type="domain" description="L,D-TPase catalytic" evidence="8">
    <location>
        <begin position="1"/>
        <end position="168"/>
    </location>
</feature>
<dbReference type="InterPro" id="IPR005490">
    <property type="entry name" value="LD_TPept_cat_dom"/>
</dbReference>
<protein>
    <submittedName>
        <fullName evidence="9">L,D-transpeptidase family protein</fullName>
    </submittedName>
</protein>
<proteinExistence type="inferred from homology"/>
<evidence type="ECO:0000313" key="10">
    <source>
        <dbReference type="Proteomes" id="UP001216595"/>
    </source>
</evidence>
<accession>A0ABT5I9W5</accession>
<evidence type="ECO:0000256" key="3">
    <source>
        <dbReference type="ARBA" id="ARBA00022679"/>
    </source>
</evidence>